<dbReference type="InterPro" id="IPR002491">
    <property type="entry name" value="ABC_transptr_periplasmic_BD"/>
</dbReference>
<dbReference type="PROSITE" id="PS50983">
    <property type="entry name" value="FE_B12_PBP"/>
    <property type="match status" value="1"/>
</dbReference>
<dbReference type="Proteomes" id="UP000626844">
    <property type="component" value="Unassembled WGS sequence"/>
</dbReference>
<dbReference type="RefSeq" id="WP_191158441.1">
    <property type="nucleotide sequence ID" value="NZ_JACXAI010000013.1"/>
</dbReference>
<comment type="caution">
    <text evidence="3">The sequence shown here is derived from an EMBL/GenBank/DDBJ whole genome shotgun (WGS) entry which is preliminary data.</text>
</comment>
<gene>
    <name evidence="3" type="ORF">IC621_11420</name>
</gene>
<accession>A0A926NN30</accession>
<feature type="domain" description="Fe/B12 periplasmic-binding" evidence="2">
    <location>
        <begin position="2"/>
        <end position="257"/>
    </location>
</feature>
<dbReference type="EMBL" id="JACXAI010000013">
    <property type="protein sequence ID" value="MBD1380841.1"/>
    <property type="molecule type" value="Genomic_DNA"/>
</dbReference>
<reference evidence="3" key="1">
    <citation type="submission" date="2020-09" db="EMBL/GenBank/DDBJ databases">
        <title>A novel bacterium of genus Bacillus, isolated from South China Sea.</title>
        <authorList>
            <person name="Huang H."/>
            <person name="Mo K."/>
            <person name="Hu Y."/>
        </authorList>
    </citation>
    <scope>NUCLEOTIDE SEQUENCE</scope>
    <source>
        <strain evidence="3">IB182487</strain>
    </source>
</reference>
<dbReference type="AlphaFoldDB" id="A0A926NN30"/>
<proteinExistence type="inferred from homology"/>
<evidence type="ECO:0000313" key="4">
    <source>
        <dbReference type="Proteomes" id="UP000626844"/>
    </source>
</evidence>
<dbReference type="InterPro" id="IPR050902">
    <property type="entry name" value="ABC_Transporter_SBP"/>
</dbReference>
<dbReference type="GO" id="GO:0071281">
    <property type="term" value="P:cellular response to iron ion"/>
    <property type="evidence" value="ECO:0007669"/>
    <property type="project" value="TreeGrafter"/>
</dbReference>
<dbReference type="PANTHER" id="PTHR30535:SF34">
    <property type="entry name" value="MOLYBDATE-BINDING PROTEIN MOLA"/>
    <property type="match status" value="1"/>
</dbReference>
<dbReference type="PANTHER" id="PTHR30535">
    <property type="entry name" value="VITAMIN B12-BINDING PROTEIN"/>
    <property type="match status" value="1"/>
</dbReference>
<keyword evidence="4" id="KW-1185">Reference proteome</keyword>
<evidence type="ECO:0000256" key="1">
    <source>
        <dbReference type="ARBA" id="ARBA00008814"/>
    </source>
</evidence>
<sequence>MRIISICPSNTELLGYLNLTKHIVAVDDYSDWPNEVHSLPRLGPDLSINMDLVEEMKPDLVLASLSVPGMEKNILELEKRKIPHVVLNPQSLNEIAEDLVKVGELTGQTEYAKKAAHSFHQFISTYRGFAQKINQPKSVYFEWWPKPIFTPGKKNWLTEIAELAGAKNVFHHEEQASVQTDWDEVLTRNPDHICMCWVGVEEKRMKKEHVLKREQADTLHAVQEGNIHLLEEALFCRPSPRLLLGLKKLAPLLNPNVFPAHDGREPLDHFR</sequence>
<comment type="similarity">
    <text evidence="1">Belongs to the bacterial solute-binding protein 8 family.</text>
</comment>
<evidence type="ECO:0000259" key="2">
    <source>
        <dbReference type="PROSITE" id="PS50983"/>
    </source>
</evidence>
<dbReference type="Gene3D" id="3.40.50.1980">
    <property type="entry name" value="Nitrogenase molybdenum iron protein domain"/>
    <property type="match status" value="2"/>
</dbReference>
<name>A0A926NN30_9BACI</name>
<dbReference type="SUPFAM" id="SSF53807">
    <property type="entry name" value="Helical backbone' metal receptor"/>
    <property type="match status" value="1"/>
</dbReference>
<dbReference type="Pfam" id="PF01497">
    <property type="entry name" value="Peripla_BP_2"/>
    <property type="match status" value="1"/>
</dbReference>
<protein>
    <submittedName>
        <fullName evidence="3">Cobalamin-binding protein</fullName>
    </submittedName>
</protein>
<organism evidence="3 4">
    <name type="scientific">Metabacillus arenae</name>
    <dbReference type="NCBI Taxonomy" id="2771434"/>
    <lineage>
        <taxon>Bacteria</taxon>
        <taxon>Bacillati</taxon>
        <taxon>Bacillota</taxon>
        <taxon>Bacilli</taxon>
        <taxon>Bacillales</taxon>
        <taxon>Bacillaceae</taxon>
        <taxon>Metabacillus</taxon>
    </lineage>
</organism>
<dbReference type="CDD" id="cd01144">
    <property type="entry name" value="BtuF"/>
    <property type="match status" value="1"/>
</dbReference>
<evidence type="ECO:0000313" key="3">
    <source>
        <dbReference type="EMBL" id="MBD1380841.1"/>
    </source>
</evidence>